<comment type="subcellular location">
    <subcellularLocation>
        <location evidence="1">Cell membrane</location>
        <topology evidence="1">Lipid-anchor</topology>
    </subcellularLocation>
</comment>
<evidence type="ECO:0000256" key="5">
    <source>
        <dbReference type="ARBA" id="ARBA00023136"/>
    </source>
</evidence>
<dbReference type="NCBIfam" id="NF033817">
    <property type="entry name" value="Mplas_variab_LP"/>
    <property type="match status" value="1"/>
</dbReference>
<reference evidence="10 11" key="1">
    <citation type="journal article" date="2012" name="Appl. Environ. Microbiol.">
        <title>Emergence of Atypical Mycoplasma agalactiae Strains Harboring a New Prophage and Associated with an Alpine Wild Ungulate Mortality Episode.</title>
        <authorList>
            <person name="Tardy F."/>
            <person name="Baranowski E."/>
            <person name="Nouvel L.X."/>
            <person name="Mick V."/>
            <person name="Manso-Silvan L."/>
            <person name="Thiaucourt F."/>
            <person name="Thebault P."/>
            <person name="Breton M."/>
            <person name="Sirand-Pugnet P."/>
            <person name="Blanchard A."/>
            <person name="Garnier A."/>
            <person name="Gibert P."/>
            <person name="Game Y."/>
            <person name="Poumarat F."/>
            <person name="Citti C."/>
        </authorList>
    </citation>
    <scope>NUCLEOTIDE SEQUENCE [LARGE SCALE GENOMIC DNA]</scope>
    <source>
        <strain evidence="10 11">14628</strain>
    </source>
</reference>
<feature type="region of interest" description="Disordered" evidence="8">
    <location>
        <begin position="320"/>
        <end position="339"/>
    </location>
</feature>
<evidence type="ECO:0000256" key="8">
    <source>
        <dbReference type="SAM" id="MobiDB-lite"/>
    </source>
</evidence>
<keyword evidence="6" id="KW-0564">Palmitate</keyword>
<dbReference type="OrthoDB" id="400671at2"/>
<evidence type="ECO:0000256" key="4">
    <source>
        <dbReference type="ARBA" id="ARBA00022737"/>
    </source>
</evidence>
<dbReference type="PROSITE" id="PS51257">
    <property type="entry name" value="PROKAR_LIPOPROTEIN"/>
    <property type="match status" value="1"/>
</dbReference>
<dbReference type="Proteomes" id="UP000003181">
    <property type="component" value="Unassembled WGS sequence"/>
</dbReference>
<name>I5D530_MYCAA</name>
<evidence type="ECO:0000256" key="7">
    <source>
        <dbReference type="ARBA" id="ARBA00023288"/>
    </source>
</evidence>
<organism evidence="10 11">
    <name type="scientific">Mycoplasmopsis agalactiae 14628</name>
    <dbReference type="NCBI Taxonomy" id="1110504"/>
    <lineage>
        <taxon>Bacteria</taxon>
        <taxon>Bacillati</taxon>
        <taxon>Mycoplasmatota</taxon>
        <taxon>Mycoplasmoidales</taxon>
        <taxon>Metamycoplasmataceae</taxon>
        <taxon>Mycoplasmopsis</taxon>
    </lineage>
</organism>
<feature type="chain" id="PRO_5003701654" description="Variable surface lipoprotein" evidence="9">
    <location>
        <begin position="19"/>
        <end position="339"/>
    </location>
</feature>
<protein>
    <recommendedName>
        <fullName evidence="12">Variable surface lipoprotein</fullName>
    </recommendedName>
</protein>
<keyword evidence="5" id="KW-0472">Membrane</keyword>
<feature type="compositionally biased region" description="Basic and acidic residues" evidence="8">
    <location>
        <begin position="119"/>
        <end position="138"/>
    </location>
</feature>
<dbReference type="AlphaFoldDB" id="I5D530"/>
<feature type="compositionally biased region" description="Pro residues" evidence="8">
    <location>
        <begin position="153"/>
        <end position="171"/>
    </location>
</feature>
<evidence type="ECO:0000313" key="11">
    <source>
        <dbReference type="Proteomes" id="UP000003181"/>
    </source>
</evidence>
<evidence type="ECO:0000256" key="2">
    <source>
        <dbReference type="ARBA" id="ARBA00022475"/>
    </source>
</evidence>
<accession>I5D530</accession>
<sequence length="339" mass="37676">MKKSFKLLLAATTISATAAPLLAASCDTAESKDGTIINNLIDNADKDLNKNKNPKSEAMNEPHKPNNDTDKKLDNDKNKNDPKSSDNETTETGKKSDEINKKDSEDQKNGDKYSQSSPKGEKEEKDEKSEKNENESRSDSGSVTPSPETETPPSTPPAPAPQPQPEMPPADQPKGEEETESNKEESELDKIAKDLKDILKFAASTEDYPEIKEFSSSNSSYTLWYNSKDRTILLVKGSQSPFIENSEKVDKFVLFEFDRENKIKDNIQLVNDKNPLNKSNEDGHDIFTLSNQLNFEILNKSGENKFDVKVKYKVGNSLNSSEAEASDVSNESTVTIELK</sequence>
<evidence type="ECO:0000256" key="9">
    <source>
        <dbReference type="SAM" id="SignalP"/>
    </source>
</evidence>
<keyword evidence="2" id="KW-1003">Cell membrane</keyword>
<feature type="compositionally biased region" description="Basic and acidic residues" evidence="8">
    <location>
        <begin position="43"/>
        <end position="111"/>
    </location>
</feature>
<proteinExistence type="predicted"/>
<feature type="compositionally biased region" description="Basic and acidic residues" evidence="8">
    <location>
        <begin position="173"/>
        <end position="190"/>
    </location>
</feature>
<feature type="signal peptide" evidence="9">
    <location>
        <begin position="1"/>
        <end position="18"/>
    </location>
</feature>
<evidence type="ECO:0000313" key="10">
    <source>
        <dbReference type="EMBL" id="EIN14789.1"/>
    </source>
</evidence>
<evidence type="ECO:0000256" key="3">
    <source>
        <dbReference type="ARBA" id="ARBA00022729"/>
    </source>
</evidence>
<gene>
    <name evidence="10" type="ORF">MAGb_7940</name>
</gene>
<keyword evidence="4" id="KW-0677">Repeat</keyword>
<dbReference type="EMBL" id="AJPR01000012">
    <property type="protein sequence ID" value="EIN14789.1"/>
    <property type="molecule type" value="Genomic_DNA"/>
</dbReference>
<dbReference type="GO" id="GO:0005886">
    <property type="term" value="C:plasma membrane"/>
    <property type="evidence" value="ECO:0007669"/>
    <property type="project" value="UniProtKB-SubCell"/>
</dbReference>
<dbReference type="PATRIC" id="fig|1110504.5.peg.773"/>
<comment type="caution">
    <text evidence="10">The sequence shown here is derived from an EMBL/GenBank/DDBJ whole genome shotgun (WGS) entry which is preliminary data.</text>
</comment>
<dbReference type="RefSeq" id="WP_004024503.1">
    <property type="nucleotide sequence ID" value="NZ_AJPR01000012.1"/>
</dbReference>
<keyword evidence="3 9" id="KW-0732">Signal</keyword>
<evidence type="ECO:0008006" key="12">
    <source>
        <dbReference type="Google" id="ProtNLM"/>
    </source>
</evidence>
<evidence type="ECO:0000256" key="1">
    <source>
        <dbReference type="ARBA" id="ARBA00004193"/>
    </source>
</evidence>
<evidence type="ECO:0000256" key="6">
    <source>
        <dbReference type="ARBA" id="ARBA00023139"/>
    </source>
</evidence>
<dbReference type="InterPro" id="IPR049890">
    <property type="entry name" value="VlpA-F-like_signal"/>
</dbReference>
<feature type="region of interest" description="Disordered" evidence="8">
    <location>
        <begin position="42"/>
        <end position="190"/>
    </location>
</feature>
<keyword evidence="7" id="KW-0449">Lipoprotein</keyword>